<keyword evidence="8" id="KW-1185">Reference proteome</keyword>
<dbReference type="OrthoDB" id="663247at2"/>
<proteinExistence type="inferred from homology"/>
<protein>
    <submittedName>
        <fullName evidence="7">RNA polymerase sigma-70 factor, ECF subfamily</fullName>
    </submittedName>
</protein>
<sequence length="177" mass="20526">MELISAIKRGDELSFNHAWIQRHEKVYFYFLKKTKSEEDAKDLLQTTFLKLWQYRTSLSEKYNLDQHLFSIARTVFIDYLRSQSKLAKVAATADDSAEEPSQLPGVEEQQSLQQALARMPATRKNVFVLHRLHGYSYKEVAEQLSISVKAVDNHLAKALKQLKKFFLFTLICLLLVS</sequence>
<dbReference type="PANTHER" id="PTHR43133:SF46">
    <property type="entry name" value="RNA POLYMERASE SIGMA-70 FACTOR ECF SUBFAMILY"/>
    <property type="match status" value="1"/>
</dbReference>
<dbReference type="GO" id="GO:0006352">
    <property type="term" value="P:DNA-templated transcription initiation"/>
    <property type="evidence" value="ECO:0007669"/>
    <property type="project" value="InterPro"/>
</dbReference>
<feature type="domain" description="RNA polymerase sigma factor 70 region 4 type 2" evidence="6">
    <location>
        <begin position="110"/>
        <end position="162"/>
    </location>
</feature>
<evidence type="ECO:0000256" key="3">
    <source>
        <dbReference type="ARBA" id="ARBA00023082"/>
    </source>
</evidence>
<dbReference type="GO" id="GO:0003677">
    <property type="term" value="F:DNA binding"/>
    <property type="evidence" value="ECO:0007669"/>
    <property type="project" value="InterPro"/>
</dbReference>
<dbReference type="InterPro" id="IPR007627">
    <property type="entry name" value="RNA_pol_sigma70_r2"/>
</dbReference>
<dbReference type="Gene3D" id="1.10.1740.10">
    <property type="match status" value="1"/>
</dbReference>
<evidence type="ECO:0000256" key="2">
    <source>
        <dbReference type="ARBA" id="ARBA00023015"/>
    </source>
</evidence>
<reference evidence="8" key="1">
    <citation type="submission" date="2016-10" db="EMBL/GenBank/DDBJ databases">
        <authorList>
            <person name="Varghese N."/>
            <person name="Submissions S."/>
        </authorList>
    </citation>
    <scope>NUCLEOTIDE SEQUENCE [LARGE SCALE GENOMIC DNA]</scope>
    <source>
        <strain evidence="8">DSM 3695</strain>
    </source>
</reference>
<dbReference type="GO" id="GO:0016987">
    <property type="term" value="F:sigma factor activity"/>
    <property type="evidence" value="ECO:0007669"/>
    <property type="project" value="UniProtKB-KW"/>
</dbReference>
<evidence type="ECO:0000259" key="5">
    <source>
        <dbReference type="Pfam" id="PF04542"/>
    </source>
</evidence>
<evidence type="ECO:0000256" key="1">
    <source>
        <dbReference type="ARBA" id="ARBA00010641"/>
    </source>
</evidence>
<keyword evidence="3" id="KW-0731">Sigma factor</keyword>
<dbReference type="InterPro" id="IPR036388">
    <property type="entry name" value="WH-like_DNA-bd_sf"/>
</dbReference>
<dbReference type="InterPro" id="IPR013324">
    <property type="entry name" value="RNA_pol_sigma_r3/r4-like"/>
</dbReference>
<dbReference type="SUPFAM" id="SSF88659">
    <property type="entry name" value="Sigma3 and sigma4 domains of RNA polymerase sigma factors"/>
    <property type="match status" value="1"/>
</dbReference>
<feature type="domain" description="RNA polymerase sigma-70 region 2" evidence="5">
    <location>
        <begin position="23"/>
        <end position="85"/>
    </location>
</feature>
<evidence type="ECO:0000313" key="8">
    <source>
        <dbReference type="Proteomes" id="UP000199310"/>
    </source>
</evidence>
<name>A0A1I0S728_9BACT</name>
<dbReference type="PANTHER" id="PTHR43133">
    <property type="entry name" value="RNA POLYMERASE ECF-TYPE SIGMA FACTO"/>
    <property type="match status" value="1"/>
</dbReference>
<accession>A0A1I0S728</accession>
<dbReference type="InterPro" id="IPR013325">
    <property type="entry name" value="RNA_pol_sigma_r2"/>
</dbReference>
<dbReference type="InterPro" id="IPR013249">
    <property type="entry name" value="RNA_pol_sigma70_r4_t2"/>
</dbReference>
<evidence type="ECO:0000256" key="4">
    <source>
        <dbReference type="ARBA" id="ARBA00023163"/>
    </source>
</evidence>
<dbReference type="InterPro" id="IPR014284">
    <property type="entry name" value="RNA_pol_sigma-70_dom"/>
</dbReference>
<keyword evidence="2" id="KW-0805">Transcription regulation</keyword>
<dbReference type="CDD" id="cd06171">
    <property type="entry name" value="Sigma70_r4"/>
    <property type="match status" value="1"/>
</dbReference>
<dbReference type="AlphaFoldDB" id="A0A1I0S728"/>
<comment type="similarity">
    <text evidence="1">Belongs to the sigma-70 factor family. ECF subfamily.</text>
</comment>
<dbReference type="EMBL" id="FOJG01000002">
    <property type="protein sequence ID" value="SEW51299.1"/>
    <property type="molecule type" value="Genomic_DNA"/>
</dbReference>
<dbReference type="RefSeq" id="WP_089897696.1">
    <property type="nucleotide sequence ID" value="NZ_FOJG01000002.1"/>
</dbReference>
<dbReference type="Gene3D" id="1.10.10.10">
    <property type="entry name" value="Winged helix-like DNA-binding domain superfamily/Winged helix DNA-binding domain"/>
    <property type="match status" value="1"/>
</dbReference>
<dbReference type="Pfam" id="PF08281">
    <property type="entry name" value="Sigma70_r4_2"/>
    <property type="match status" value="1"/>
</dbReference>
<dbReference type="STRING" id="29529.SAMN04488122_4197"/>
<dbReference type="NCBIfam" id="TIGR02937">
    <property type="entry name" value="sigma70-ECF"/>
    <property type="match status" value="1"/>
</dbReference>
<evidence type="ECO:0000259" key="6">
    <source>
        <dbReference type="Pfam" id="PF08281"/>
    </source>
</evidence>
<keyword evidence="4" id="KW-0804">Transcription</keyword>
<gene>
    <name evidence="7" type="ORF">SAMN04488122_4197</name>
</gene>
<dbReference type="SUPFAM" id="SSF88946">
    <property type="entry name" value="Sigma2 domain of RNA polymerase sigma factors"/>
    <property type="match status" value="1"/>
</dbReference>
<evidence type="ECO:0000313" key="7">
    <source>
        <dbReference type="EMBL" id="SEW51299.1"/>
    </source>
</evidence>
<dbReference type="Proteomes" id="UP000199310">
    <property type="component" value="Unassembled WGS sequence"/>
</dbReference>
<dbReference type="InterPro" id="IPR039425">
    <property type="entry name" value="RNA_pol_sigma-70-like"/>
</dbReference>
<organism evidence="7 8">
    <name type="scientific">Chitinophaga arvensicola</name>
    <dbReference type="NCBI Taxonomy" id="29529"/>
    <lineage>
        <taxon>Bacteria</taxon>
        <taxon>Pseudomonadati</taxon>
        <taxon>Bacteroidota</taxon>
        <taxon>Chitinophagia</taxon>
        <taxon>Chitinophagales</taxon>
        <taxon>Chitinophagaceae</taxon>
        <taxon>Chitinophaga</taxon>
    </lineage>
</organism>
<dbReference type="Pfam" id="PF04542">
    <property type="entry name" value="Sigma70_r2"/>
    <property type="match status" value="1"/>
</dbReference>